<comment type="caution">
    <text evidence="12">The sequence shown here is derived from an EMBL/GenBank/DDBJ whole genome shotgun (WGS) entry which is preliminary data.</text>
</comment>
<feature type="domain" description="Response regulatory" evidence="11">
    <location>
        <begin position="5"/>
        <end position="121"/>
    </location>
</feature>
<evidence type="ECO:0000256" key="6">
    <source>
        <dbReference type="ARBA" id="ARBA00022840"/>
    </source>
</evidence>
<dbReference type="SUPFAM" id="SSF52172">
    <property type="entry name" value="CheY-like"/>
    <property type="match status" value="1"/>
</dbReference>
<dbReference type="GO" id="GO:0004673">
    <property type="term" value="F:protein histidine kinase activity"/>
    <property type="evidence" value="ECO:0007669"/>
    <property type="project" value="UniProtKB-EC"/>
</dbReference>
<evidence type="ECO:0000256" key="8">
    <source>
        <dbReference type="PROSITE-ProRule" id="PRU00169"/>
    </source>
</evidence>
<evidence type="ECO:0000313" key="13">
    <source>
        <dbReference type="Proteomes" id="UP000060487"/>
    </source>
</evidence>
<keyword evidence="5 12" id="KW-0418">Kinase</keyword>
<dbReference type="CDD" id="cd17534">
    <property type="entry name" value="REC_DC-like"/>
    <property type="match status" value="1"/>
</dbReference>
<gene>
    <name evidence="12" type="ORF">ASN18_2480</name>
</gene>
<feature type="coiled-coil region" evidence="9">
    <location>
        <begin position="119"/>
        <end position="153"/>
    </location>
</feature>
<dbReference type="SUPFAM" id="SSF55874">
    <property type="entry name" value="ATPase domain of HSP90 chaperone/DNA topoisomerase II/histidine kinase"/>
    <property type="match status" value="1"/>
</dbReference>
<evidence type="ECO:0000256" key="4">
    <source>
        <dbReference type="ARBA" id="ARBA00022741"/>
    </source>
</evidence>
<dbReference type="PANTHER" id="PTHR43065">
    <property type="entry name" value="SENSOR HISTIDINE KINASE"/>
    <property type="match status" value="1"/>
</dbReference>
<keyword evidence="9" id="KW-0175">Coiled coil</keyword>
<evidence type="ECO:0000256" key="9">
    <source>
        <dbReference type="SAM" id="Coils"/>
    </source>
</evidence>
<dbReference type="Proteomes" id="UP000060487">
    <property type="component" value="Unassembled WGS sequence"/>
</dbReference>
<dbReference type="EMBL" id="LNQR01000088">
    <property type="protein sequence ID" value="KWT82508.1"/>
    <property type="molecule type" value="Genomic_DNA"/>
</dbReference>
<dbReference type="InterPro" id="IPR005467">
    <property type="entry name" value="His_kinase_dom"/>
</dbReference>
<keyword evidence="7" id="KW-0902">Two-component regulatory system</keyword>
<evidence type="ECO:0000259" key="10">
    <source>
        <dbReference type="PROSITE" id="PS50109"/>
    </source>
</evidence>
<dbReference type="SMART" id="SM00448">
    <property type="entry name" value="REC"/>
    <property type="match status" value="1"/>
</dbReference>
<dbReference type="PANTHER" id="PTHR43065:SF46">
    <property type="entry name" value="C4-DICARBOXYLATE TRANSPORT SENSOR PROTEIN DCTB"/>
    <property type="match status" value="1"/>
</dbReference>
<dbReference type="PRINTS" id="PR00344">
    <property type="entry name" value="BCTRLSENSOR"/>
</dbReference>
<evidence type="ECO:0000256" key="7">
    <source>
        <dbReference type="ARBA" id="ARBA00023012"/>
    </source>
</evidence>
<dbReference type="Pfam" id="PF00072">
    <property type="entry name" value="Response_reg"/>
    <property type="match status" value="1"/>
</dbReference>
<dbReference type="InterPro" id="IPR001789">
    <property type="entry name" value="Sig_transdc_resp-reg_receiver"/>
</dbReference>
<feature type="modified residue" description="4-aspartylphosphate" evidence="8">
    <location>
        <position position="56"/>
    </location>
</feature>
<name>A0ABR5SGS9_9BACT</name>
<dbReference type="Pfam" id="PF02518">
    <property type="entry name" value="HATPase_c"/>
    <property type="match status" value="1"/>
</dbReference>
<keyword evidence="6" id="KW-0067">ATP-binding</keyword>
<reference evidence="12 13" key="1">
    <citation type="submission" date="2015-11" db="EMBL/GenBank/DDBJ databases">
        <authorList>
            <person name="Lin W."/>
        </authorList>
    </citation>
    <scope>NUCLEOTIDE SEQUENCE [LARGE SCALE GENOMIC DNA]</scope>
    <source>
        <strain evidence="12 13">HCH-1</strain>
    </source>
</reference>
<evidence type="ECO:0000256" key="5">
    <source>
        <dbReference type="ARBA" id="ARBA00022777"/>
    </source>
</evidence>
<keyword evidence="13" id="KW-1185">Reference proteome</keyword>
<evidence type="ECO:0000259" key="11">
    <source>
        <dbReference type="PROSITE" id="PS50110"/>
    </source>
</evidence>
<accession>A0ABR5SGS9</accession>
<evidence type="ECO:0000256" key="1">
    <source>
        <dbReference type="ARBA" id="ARBA00000085"/>
    </source>
</evidence>
<keyword evidence="8" id="KW-0597">Phosphoprotein</keyword>
<evidence type="ECO:0000256" key="3">
    <source>
        <dbReference type="ARBA" id="ARBA00022679"/>
    </source>
</evidence>
<dbReference type="Gene3D" id="1.10.287.130">
    <property type="match status" value="1"/>
</dbReference>
<dbReference type="PROSITE" id="PS50110">
    <property type="entry name" value="RESPONSE_REGULATORY"/>
    <property type="match status" value="1"/>
</dbReference>
<proteinExistence type="predicted"/>
<dbReference type="InterPro" id="IPR004358">
    <property type="entry name" value="Sig_transdc_His_kin-like_C"/>
</dbReference>
<evidence type="ECO:0000313" key="12">
    <source>
        <dbReference type="EMBL" id="KWT82508.1"/>
    </source>
</evidence>
<feature type="domain" description="Histidine kinase" evidence="10">
    <location>
        <begin position="161"/>
        <end position="383"/>
    </location>
</feature>
<dbReference type="EC" id="2.7.13.3" evidence="2"/>
<dbReference type="InterPro" id="IPR036890">
    <property type="entry name" value="HATPase_C_sf"/>
</dbReference>
<dbReference type="InterPro" id="IPR011006">
    <property type="entry name" value="CheY-like_superfamily"/>
</dbReference>
<dbReference type="RefSeq" id="WP_085053076.1">
    <property type="nucleotide sequence ID" value="NZ_LNQR01000088.1"/>
</dbReference>
<organism evidence="12 13">
    <name type="scientific">Candidatus Magnetominusculus xianensis</name>
    <dbReference type="NCBI Taxonomy" id="1748249"/>
    <lineage>
        <taxon>Bacteria</taxon>
        <taxon>Pseudomonadati</taxon>
        <taxon>Nitrospirota</taxon>
        <taxon>Nitrospiria</taxon>
        <taxon>Nitrospirales</taxon>
        <taxon>Nitrospiraceae</taxon>
        <taxon>Candidatus Magnetominusculus</taxon>
    </lineage>
</organism>
<protein>
    <recommendedName>
        <fullName evidence="2">histidine kinase</fullName>
        <ecNumber evidence="2">2.7.13.3</ecNumber>
    </recommendedName>
</protein>
<dbReference type="Gene3D" id="3.30.565.10">
    <property type="entry name" value="Histidine kinase-like ATPase, C-terminal domain"/>
    <property type="match status" value="1"/>
</dbReference>
<dbReference type="InterPro" id="IPR036097">
    <property type="entry name" value="HisK_dim/P_sf"/>
</dbReference>
<comment type="catalytic activity">
    <reaction evidence="1">
        <text>ATP + protein L-histidine = ADP + protein N-phospho-L-histidine.</text>
        <dbReference type="EC" id="2.7.13.3"/>
    </reaction>
</comment>
<evidence type="ECO:0000256" key="2">
    <source>
        <dbReference type="ARBA" id="ARBA00012438"/>
    </source>
</evidence>
<dbReference type="Gene3D" id="3.40.50.2300">
    <property type="match status" value="1"/>
</dbReference>
<keyword evidence="4" id="KW-0547">Nucleotide-binding</keyword>
<sequence>MDNIKIQIVEDEALIALNMKGKIEGYQGFMVTAMAASGEDAIVAAERDRPDIVLMDIVLRGSMDGIEAAKEIKDRFGIPVIYLTAYSDDKIIEKAELTEPLGYLLKPCNCREMIVTIKMAMYKHKMDEYRKKAEDAERLRQEEKLLIEQAKLSAMGEMLRSISHNWRQPLNTLGLIVQDIEDAYQFGEINTEYLADFVKNAMTEINAMSETVSGYRNLFKPDKEKKPFEVIGAVNGVLDFLHGQIRSLSVDAKVIHSGIDALYVTGYLNEFRQVILNLMFNSMDAIVERRKALSHATIGSITIDIARRESMVMLKIIDDGGGVPEKLANRIFEPYFTTREQGKGVGVGLYVSKVLVENQMGGRLYFENVENGATFYVMFPETAV</sequence>
<dbReference type="InterPro" id="IPR003594">
    <property type="entry name" value="HATPase_dom"/>
</dbReference>
<keyword evidence="3 12" id="KW-0808">Transferase</keyword>
<dbReference type="PROSITE" id="PS50109">
    <property type="entry name" value="HIS_KIN"/>
    <property type="match status" value="1"/>
</dbReference>
<dbReference type="SMART" id="SM00387">
    <property type="entry name" value="HATPase_c"/>
    <property type="match status" value="1"/>
</dbReference>
<dbReference type="SUPFAM" id="SSF47384">
    <property type="entry name" value="Homodimeric domain of signal transducing histidine kinase"/>
    <property type="match status" value="1"/>
</dbReference>